<feature type="transmembrane region" description="Helical" evidence="9">
    <location>
        <begin position="152"/>
        <end position="170"/>
    </location>
</feature>
<dbReference type="RefSeq" id="WP_008044057.1">
    <property type="nucleotide sequence ID" value="NZ_CH724150.1"/>
</dbReference>
<dbReference type="HOGENOM" id="CLU_086356_2_1_6"/>
<dbReference type="PANTHER" id="PTHR35011:SF4">
    <property type="entry name" value="SLL1102 PROTEIN"/>
    <property type="match status" value="1"/>
</dbReference>
<keyword evidence="12" id="KW-1185">Reference proteome</keyword>
<evidence type="ECO:0000256" key="6">
    <source>
        <dbReference type="ARBA" id="ARBA00022989"/>
    </source>
</evidence>
<comment type="subunit">
    <text evidence="9">The complex comprises the extracytoplasmic solute receptor protein and the two transmembrane proteins.</text>
</comment>
<comment type="function">
    <text evidence="9">Part of the tripartite ATP-independent periplasmic (TRAP) transport system.</text>
</comment>
<reference evidence="11 12" key="1">
    <citation type="submission" date="2006-02" db="EMBL/GenBank/DDBJ databases">
        <authorList>
            <person name="Pinhassi J."/>
            <person name="Pedros-Alio C."/>
            <person name="Ferriera S."/>
            <person name="Johnson J."/>
            <person name="Kravitz S."/>
            <person name="Halpern A."/>
            <person name="Remington K."/>
            <person name="Beeson K."/>
            <person name="Tran B."/>
            <person name="Rogers Y.-H."/>
            <person name="Friedman R."/>
            <person name="Venter J.C."/>
        </authorList>
    </citation>
    <scope>NUCLEOTIDE SEQUENCE [LARGE SCALE GENOMIC DNA]</scope>
    <source>
        <strain evidence="11 12">MED297</strain>
    </source>
</reference>
<keyword evidence="4 9" id="KW-0997">Cell inner membrane</keyword>
<dbReference type="InterPro" id="IPR007387">
    <property type="entry name" value="TRAP_DctQ"/>
</dbReference>
<proteinExistence type="inferred from homology"/>
<keyword evidence="3" id="KW-1003">Cell membrane</keyword>
<dbReference type="STRING" id="314283.MED297_17997"/>
<evidence type="ECO:0000256" key="7">
    <source>
        <dbReference type="ARBA" id="ARBA00023136"/>
    </source>
</evidence>
<dbReference type="PANTHER" id="PTHR35011">
    <property type="entry name" value="2,3-DIKETO-L-GULONATE TRAP TRANSPORTER SMALL PERMEASE PROTEIN YIAM"/>
    <property type="match status" value="1"/>
</dbReference>
<comment type="subcellular location">
    <subcellularLocation>
        <location evidence="1 9">Cell inner membrane</location>
        <topology evidence="1 9">Multi-pass membrane protein</topology>
    </subcellularLocation>
</comment>
<gene>
    <name evidence="11" type="ORF">MED297_17997</name>
</gene>
<keyword evidence="7 9" id="KW-0472">Membrane</keyword>
<evidence type="ECO:0000256" key="8">
    <source>
        <dbReference type="ARBA" id="ARBA00038436"/>
    </source>
</evidence>
<dbReference type="EMBL" id="AAOE01000020">
    <property type="protein sequence ID" value="EAR08510.1"/>
    <property type="molecule type" value="Genomic_DNA"/>
</dbReference>
<dbReference type="AlphaFoldDB" id="A4BHG2"/>
<evidence type="ECO:0000256" key="2">
    <source>
        <dbReference type="ARBA" id="ARBA00022448"/>
    </source>
</evidence>
<evidence type="ECO:0000259" key="10">
    <source>
        <dbReference type="Pfam" id="PF04290"/>
    </source>
</evidence>
<dbReference type="GO" id="GO:0022857">
    <property type="term" value="F:transmembrane transporter activity"/>
    <property type="evidence" value="ECO:0007669"/>
    <property type="project" value="UniProtKB-UniRule"/>
</dbReference>
<keyword evidence="5 9" id="KW-0812">Transmembrane</keyword>
<dbReference type="InterPro" id="IPR055348">
    <property type="entry name" value="DctQ"/>
</dbReference>
<feature type="transmembrane region" description="Helical" evidence="9">
    <location>
        <begin position="60"/>
        <end position="77"/>
    </location>
</feature>
<comment type="caution">
    <text evidence="11">The sequence shown here is derived from an EMBL/GenBank/DDBJ whole genome shotgun (WGS) entry which is preliminary data.</text>
</comment>
<evidence type="ECO:0000256" key="1">
    <source>
        <dbReference type="ARBA" id="ARBA00004429"/>
    </source>
</evidence>
<dbReference type="GO" id="GO:0005886">
    <property type="term" value="C:plasma membrane"/>
    <property type="evidence" value="ECO:0007669"/>
    <property type="project" value="UniProtKB-SubCell"/>
</dbReference>
<evidence type="ECO:0000256" key="4">
    <source>
        <dbReference type="ARBA" id="ARBA00022519"/>
    </source>
</evidence>
<name>A4BHG2_9GAMM</name>
<sequence>MSTQDNDQQEHTPKNPLDRALKWLGDVASLLFVLTVLISFYEVMMRYVFNSPTIWVHETASFLGGMLFVLGGSYALATNRHVRVVLLYDSVSEHTRKILNLFHHVMGMVFAALMIYASYHMVQASWFSPLGGIHLESSGSAWDPDFPAYTKLFILIIFIVMFVQFLLHLIQEIIELRSDR</sequence>
<comment type="similarity">
    <text evidence="8 9">Belongs to the TRAP transporter small permease family.</text>
</comment>
<protein>
    <recommendedName>
        <fullName evidence="9">TRAP transporter small permease protein</fullName>
    </recommendedName>
</protein>
<evidence type="ECO:0000313" key="11">
    <source>
        <dbReference type="EMBL" id="EAR08510.1"/>
    </source>
</evidence>
<dbReference type="Pfam" id="PF04290">
    <property type="entry name" value="DctQ"/>
    <property type="match status" value="1"/>
</dbReference>
<evidence type="ECO:0000313" key="12">
    <source>
        <dbReference type="Proteomes" id="UP000005953"/>
    </source>
</evidence>
<feature type="transmembrane region" description="Helical" evidence="9">
    <location>
        <begin position="21"/>
        <end position="40"/>
    </location>
</feature>
<feature type="transmembrane region" description="Helical" evidence="9">
    <location>
        <begin position="98"/>
        <end position="119"/>
    </location>
</feature>
<dbReference type="OrthoDB" id="8559033at2"/>
<organism evidence="11 12">
    <name type="scientific">Reinekea blandensis MED297</name>
    <dbReference type="NCBI Taxonomy" id="314283"/>
    <lineage>
        <taxon>Bacteria</taxon>
        <taxon>Pseudomonadati</taxon>
        <taxon>Pseudomonadota</taxon>
        <taxon>Gammaproteobacteria</taxon>
        <taxon>Oceanospirillales</taxon>
        <taxon>Saccharospirillaceae</taxon>
        <taxon>Reinekea</taxon>
    </lineage>
</organism>
<evidence type="ECO:0000256" key="3">
    <source>
        <dbReference type="ARBA" id="ARBA00022475"/>
    </source>
</evidence>
<keyword evidence="2 9" id="KW-0813">Transport</keyword>
<dbReference type="Proteomes" id="UP000005953">
    <property type="component" value="Unassembled WGS sequence"/>
</dbReference>
<evidence type="ECO:0000256" key="5">
    <source>
        <dbReference type="ARBA" id="ARBA00022692"/>
    </source>
</evidence>
<evidence type="ECO:0000256" key="9">
    <source>
        <dbReference type="RuleBase" id="RU369079"/>
    </source>
</evidence>
<accession>A4BHG2</accession>
<keyword evidence="6 9" id="KW-1133">Transmembrane helix</keyword>
<feature type="domain" description="Tripartite ATP-independent periplasmic transporters DctQ component" evidence="10">
    <location>
        <begin position="36"/>
        <end position="171"/>
    </location>
</feature>